<evidence type="ECO:0000256" key="3">
    <source>
        <dbReference type="ARBA" id="ARBA00023306"/>
    </source>
</evidence>
<dbReference type="GO" id="GO:0007091">
    <property type="term" value="P:metaphase/anaphase transition of mitotic cell cycle"/>
    <property type="evidence" value="ECO:0007669"/>
    <property type="project" value="TreeGrafter"/>
</dbReference>
<proteinExistence type="predicted"/>
<evidence type="ECO:0000256" key="1">
    <source>
        <dbReference type="ARBA" id="ARBA00022618"/>
    </source>
</evidence>
<dbReference type="InterPro" id="IPR024990">
    <property type="entry name" value="Apc1"/>
</dbReference>
<dbReference type="EMBL" id="JABANM010012108">
    <property type="protein sequence ID" value="KAF4736564.1"/>
    <property type="molecule type" value="Genomic_DNA"/>
</dbReference>
<reference evidence="4 5" key="1">
    <citation type="submission" date="2020-04" db="EMBL/GenBank/DDBJ databases">
        <title>Perkinsus olseni comparative genomics.</title>
        <authorList>
            <person name="Bogema D.R."/>
        </authorList>
    </citation>
    <scope>NUCLEOTIDE SEQUENCE [LARGE SCALE GENOMIC DNA]</scope>
    <source>
        <strain evidence="4">ATCC PRA-205</strain>
    </source>
</reference>
<keyword evidence="3" id="KW-0131">Cell cycle</keyword>
<dbReference type="GO" id="GO:0031145">
    <property type="term" value="P:anaphase-promoting complex-dependent catabolic process"/>
    <property type="evidence" value="ECO:0007669"/>
    <property type="project" value="TreeGrafter"/>
</dbReference>
<comment type="caution">
    <text evidence="4">The sequence shown here is derived from an EMBL/GenBank/DDBJ whole genome shotgun (WGS) entry which is preliminary data.</text>
</comment>
<dbReference type="GO" id="GO:0005680">
    <property type="term" value="C:anaphase-promoting complex"/>
    <property type="evidence" value="ECO:0007669"/>
    <property type="project" value="InterPro"/>
</dbReference>
<dbReference type="GO" id="GO:0060090">
    <property type="term" value="F:molecular adaptor activity"/>
    <property type="evidence" value="ECO:0007669"/>
    <property type="project" value="TreeGrafter"/>
</dbReference>
<keyword evidence="2" id="KW-0498">Mitosis</keyword>
<dbReference type="GO" id="GO:0070979">
    <property type="term" value="P:protein K11-linked ubiquitination"/>
    <property type="evidence" value="ECO:0007669"/>
    <property type="project" value="TreeGrafter"/>
</dbReference>
<evidence type="ECO:0000256" key="2">
    <source>
        <dbReference type="ARBA" id="ARBA00022776"/>
    </source>
</evidence>
<sequence length="103" mass="11658">MAGSGCPRVSAFIDRVRQKVFESTHTPAAEFEFVYGIHQALHLATGLLHLGWGRCKLKNNALGRAAVLLALWPGYRHDVSDMKYHVQVFRHLYCLAVEKRARP</sequence>
<organism evidence="4 5">
    <name type="scientific">Perkinsus olseni</name>
    <name type="common">Perkinsus atlanticus</name>
    <dbReference type="NCBI Taxonomy" id="32597"/>
    <lineage>
        <taxon>Eukaryota</taxon>
        <taxon>Sar</taxon>
        <taxon>Alveolata</taxon>
        <taxon>Perkinsozoa</taxon>
        <taxon>Perkinsea</taxon>
        <taxon>Perkinsida</taxon>
        <taxon>Perkinsidae</taxon>
        <taxon>Perkinsus</taxon>
    </lineage>
</organism>
<protein>
    <submittedName>
        <fullName evidence="4">Cell division cycle 25</fullName>
    </submittedName>
</protein>
<name>A0A7J6SUB4_PEROL</name>
<dbReference type="PANTHER" id="PTHR12827:SF3">
    <property type="entry name" value="ANAPHASE-PROMOTING COMPLEX SUBUNIT 1"/>
    <property type="match status" value="1"/>
</dbReference>
<keyword evidence="1 4" id="KW-0132">Cell division</keyword>
<evidence type="ECO:0000313" key="4">
    <source>
        <dbReference type="EMBL" id="KAF4736564.1"/>
    </source>
</evidence>
<dbReference type="PANTHER" id="PTHR12827">
    <property type="entry name" value="MEIOTIC CHECKPOINT REGULATOR TSG24 FAMILY MEMBER"/>
    <property type="match status" value="1"/>
</dbReference>
<dbReference type="Proteomes" id="UP000574390">
    <property type="component" value="Unassembled WGS sequence"/>
</dbReference>
<dbReference type="GO" id="GO:0051301">
    <property type="term" value="P:cell division"/>
    <property type="evidence" value="ECO:0007669"/>
    <property type="project" value="UniProtKB-KW"/>
</dbReference>
<accession>A0A7J6SUB4</accession>
<evidence type="ECO:0000313" key="5">
    <source>
        <dbReference type="Proteomes" id="UP000574390"/>
    </source>
</evidence>
<gene>
    <name evidence="4" type="primary">CDC25B_4</name>
    <name evidence="4" type="ORF">FOZ62_016537</name>
</gene>
<dbReference type="AlphaFoldDB" id="A0A7J6SUB4"/>